<dbReference type="PANTHER" id="PTHR48022:SF28">
    <property type="entry name" value="MAJOR FACILITATOR SUPERFAMILY (MFS) PROFILE DOMAIN-CONTAINING PROTEIN-RELATED"/>
    <property type="match status" value="1"/>
</dbReference>
<evidence type="ECO:0000256" key="4">
    <source>
        <dbReference type="ARBA" id="ARBA00023136"/>
    </source>
</evidence>
<feature type="transmembrane region" description="Helical" evidence="5">
    <location>
        <begin position="58"/>
        <end position="81"/>
    </location>
</feature>
<reference evidence="6 7" key="1">
    <citation type="submission" date="2018-11" db="EMBL/GenBank/DDBJ databases">
        <title>Genome sequence of Saitozyma podzolica DSM 27192.</title>
        <authorList>
            <person name="Aliyu H."/>
            <person name="Gorte O."/>
            <person name="Ochsenreither K."/>
        </authorList>
    </citation>
    <scope>NUCLEOTIDE SEQUENCE [LARGE SCALE GENOMIC DNA]</scope>
    <source>
        <strain evidence="6 7">DSM 27192</strain>
    </source>
</reference>
<organism evidence="6 7">
    <name type="scientific">Saitozyma podzolica</name>
    <dbReference type="NCBI Taxonomy" id="1890683"/>
    <lineage>
        <taxon>Eukaryota</taxon>
        <taxon>Fungi</taxon>
        <taxon>Dikarya</taxon>
        <taxon>Basidiomycota</taxon>
        <taxon>Agaricomycotina</taxon>
        <taxon>Tremellomycetes</taxon>
        <taxon>Tremellales</taxon>
        <taxon>Trimorphomycetaceae</taxon>
        <taxon>Saitozyma</taxon>
    </lineage>
</organism>
<dbReference type="GO" id="GO:0005351">
    <property type="term" value="F:carbohydrate:proton symporter activity"/>
    <property type="evidence" value="ECO:0007669"/>
    <property type="project" value="TreeGrafter"/>
</dbReference>
<evidence type="ECO:0000256" key="1">
    <source>
        <dbReference type="ARBA" id="ARBA00004141"/>
    </source>
</evidence>
<feature type="transmembrane region" description="Helical" evidence="5">
    <location>
        <begin position="20"/>
        <end position="46"/>
    </location>
</feature>
<dbReference type="InterPro" id="IPR050360">
    <property type="entry name" value="MFS_Sugar_Transporters"/>
</dbReference>
<dbReference type="SUPFAM" id="SSF103473">
    <property type="entry name" value="MFS general substrate transporter"/>
    <property type="match status" value="1"/>
</dbReference>
<dbReference type="Gene3D" id="1.20.1250.20">
    <property type="entry name" value="MFS general substrate transporter like domains"/>
    <property type="match status" value="1"/>
</dbReference>
<keyword evidence="3 5" id="KW-1133">Transmembrane helix</keyword>
<evidence type="ECO:0000313" key="7">
    <source>
        <dbReference type="Proteomes" id="UP000279259"/>
    </source>
</evidence>
<gene>
    <name evidence="6" type="ORF">EHS25_000633</name>
</gene>
<keyword evidence="4 5" id="KW-0472">Membrane</keyword>
<proteinExistence type="predicted"/>
<feature type="transmembrane region" description="Helical" evidence="5">
    <location>
        <begin position="87"/>
        <end position="107"/>
    </location>
</feature>
<evidence type="ECO:0000256" key="3">
    <source>
        <dbReference type="ARBA" id="ARBA00022989"/>
    </source>
</evidence>
<dbReference type="AlphaFoldDB" id="A0A427YX13"/>
<dbReference type="Proteomes" id="UP000279259">
    <property type="component" value="Unassembled WGS sequence"/>
</dbReference>
<evidence type="ECO:0000256" key="2">
    <source>
        <dbReference type="ARBA" id="ARBA00022692"/>
    </source>
</evidence>
<dbReference type="InterPro" id="IPR005828">
    <property type="entry name" value="MFS_sugar_transport-like"/>
</dbReference>
<evidence type="ECO:0000313" key="6">
    <source>
        <dbReference type="EMBL" id="RSH95541.1"/>
    </source>
</evidence>
<dbReference type="PANTHER" id="PTHR48022">
    <property type="entry name" value="PLASTIDIC GLUCOSE TRANSPORTER 4"/>
    <property type="match status" value="1"/>
</dbReference>
<sequence>MSVVMFVQAGMIKLGTKPSGYVAAPMVFLYQGIFAVGWMAGVWVYSSEIISLSWRSKGLGLAVASEWIFDFAVLMITPFAINKIGCGIFILFGGLDLCFIPLLYFYCPETAGIPLEAIDAVYMPGVDPVKEVRRLRRQLQEAKNAHLNVESSHIGNSGGLLAETVGDEKVVVGHTEEI</sequence>
<dbReference type="InterPro" id="IPR036259">
    <property type="entry name" value="MFS_trans_sf"/>
</dbReference>
<dbReference type="EMBL" id="RSCD01000001">
    <property type="protein sequence ID" value="RSH95541.1"/>
    <property type="molecule type" value="Genomic_DNA"/>
</dbReference>
<dbReference type="GO" id="GO:0016020">
    <property type="term" value="C:membrane"/>
    <property type="evidence" value="ECO:0007669"/>
    <property type="project" value="UniProtKB-SubCell"/>
</dbReference>
<dbReference type="OrthoDB" id="8120565at2759"/>
<keyword evidence="2 5" id="KW-0812">Transmembrane</keyword>
<evidence type="ECO:0000256" key="5">
    <source>
        <dbReference type="SAM" id="Phobius"/>
    </source>
</evidence>
<name>A0A427YX13_9TREE</name>
<protein>
    <recommendedName>
        <fullName evidence="8">Major facilitator superfamily (MFS) profile domain-containing protein</fullName>
    </recommendedName>
</protein>
<dbReference type="Pfam" id="PF00083">
    <property type="entry name" value="Sugar_tr"/>
    <property type="match status" value="1"/>
</dbReference>
<keyword evidence="7" id="KW-1185">Reference proteome</keyword>
<comment type="subcellular location">
    <subcellularLocation>
        <location evidence="1">Membrane</location>
        <topology evidence="1">Multi-pass membrane protein</topology>
    </subcellularLocation>
</comment>
<comment type="caution">
    <text evidence="6">The sequence shown here is derived from an EMBL/GenBank/DDBJ whole genome shotgun (WGS) entry which is preliminary data.</text>
</comment>
<accession>A0A427YX13</accession>
<evidence type="ECO:0008006" key="8">
    <source>
        <dbReference type="Google" id="ProtNLM"/>
    </source>
</evidence>